<evidence type="ECO:0000313" key="2">
    <source>
        <dbReference type="Proteomes" id="UP000605086"/>
    </source>
</evidence>
<dbReference type="EMBL" id="WHOS01000065">
    <property type="protein sequence ID" value="NUB03486.1"/>
    <property type="molecule type" value="Genomic_DNA"/>
</dbReference>
<dbReference type="RefSeq" id="WP_174474385.1">
    <property type="nucleotide sequence ID" value="NZ_JAGINN010000005.1"/>
</dbReference>
<accession>A0ABX2KLA4</accession>
<protein>
    <recommendedName>
        <fullName evidence="3">Lecithin:cholesterol acyltransferase</fullName>
    </recommendedName>
</protein>
<dbReference type="InterPro" id="IPR029058">
    <property type="entry name" value="AB_hydrolase_fold"/>
</dbReference>
<dbReference type="SUPFAM" id="SSF53474">
    <property type="entry name" value="alpha/beta-Hydrolases"/>
    <property type="match status" value="1"/>
</dbReference>
<reference evidence="1 2" key="1">
    <citation type="submission" date="2019-10" db="EMBL/GenBank/DDBJ databases">
        <title>Genome sequence of Azospirillum melinis.</title>
        <authorList>
            <person name="Ambrosini A."/>
            <person name="Sant'Anna F.H."/>
            <person name="Cassan F.D."/>
            <person name="Souza E.M."/>
            <person name="Passaglia L.M.P."/>
        </authorList>
    </citation>
    <scope>NUCLEOTIDE SEQUENCE [LARGE SCALE GENOMIC DNA]</scope>
    <source>
        <strain evidence="1 2">TMCY0552</strain>
    </source>
</reference>
<keyword evidence="2" id="KW-1185">Reference proteome</keyword>
<evidence type="ECO:0000313" key="1">
    <source>
        <dbReference type="EMBL" id="NUB03486.1"/>
    </source>
</evidence>
<gene>
    <name evidence="1" type="ORF">GBZ48_30145</name>
</gene>
<organism evidence="1 2">
    <name type="scientific">Azospirillum melinis</name>
    <dbReference type="NCBI Taxonomy" id="328839"/>
    <lineage>
        <taxon>Bacteria</taxon>
        <taxon>Pseudomonadati</taxon>
        <taxon>Pseudomonadota</taxon>
        <taxon>Alphaproteobacteria</taxon>
        <taxon>Rhodospirillales</taxon>
        <taxon>Azospirillaceae</taxon>
        <taxon>Azospirillum</taxon>
    </lineage>
</organism>
<dbReference type="Gene3D" id="3.40.50.1820">
    <property type="entry name" value="alpha/beta hydrolase"/>
    <property type="match status" value="1"/>
</dbReference>
<dbReference type="Proteomes" id="UP000605086">
    <property type="component" value="Unassembled WGS sequence"/>
</dbReference>
<sequence length="484" mass="52367">MTVLADSSASAQERPLVFIPGILGSVLETKSGNVVWGDVRSLSRLGQLTIPDGPSDPSDGLVATTTIQQVAILGPFKIKQYSTLRQTLANLGYQLGINYVEFPYDWRQSNYTTAKQFAEFVRTNDTLKGREFDILAHSMGGLVAEIYVKEHDRNERRVRRVINMAVPFNGSVNTFATLTEGWGEPANWITGGLPTIRKFALSIPSFYELLPRYSNCCILGRPDDPQRTPYNPIIPQAWKYIDWIPGDAPTAEGTQRLANVLKATARLRDLASEPYPVHVKVSYLVGSSVDTRWQFYADRSTSSIALYSNGRGDGTVPEASAAAGDLSRAFVSMGQHGTIYDDTAAAEFLRRVLFPTAEGPERYNARTYSASTVSGDVVGVTSIGLAVTPSVAVPGDTVAIELRVTADAGAPADQLAVVASVRDPNGVQIPLTLERQLDSSSPLVSQGIYRTTVSAGSQPGPMTVTVTTAGLPVLQDFFAIVERQ</sequence>
<dbReference type="PANTHER" id="PTHR11440">
    <property type="entry name" value="LECITHIN-CHOLESTEROL ACYLTRANSFERASE-RELATED"/>
    <property type="match status" value="1"/>
</dbReference>
<evidence type="ECO:0008006" key="3">
    <source>
        <dbReference type="Google" id="ProtNLM"/>
    </source>
</evidence>
<name>A0ABX2KLA4_9PROT</name>
<dbReference type="InterPro" id="IPR003386">
    <property type="entry name" value="LACT/PDAT_acylTrfase"/>
</dbReference>
<comment type="caution">
    <text evidence="1">The sequence shown here is derived from an EMBL/GenBank/DDBJ whole genome shotgun (WGS) entry which is preliminary data.</text>
</comment>
<dbReference type="Pfam" id="PF02450">
    <property type="entry name" value="LCAT"/>
    <property type="match status" value="1"/>
</dbReference>
<proteinExistence type="predicted"/>